<comment type="similarity">
    <text evidence="1">Belongs to the CdaR family.</text>
</comment>
<dbReference type="InterPro" id="IPR051448">
    <property type="entry name" value="CdaR-like_regulators"/>
</dbReference>
<dbReference type="AlphaFoldDB" id="A0A1I6TV39"/>
<dbReference type="InterPro" id="IPR041522">
    <property type="entry name" value="CdaR_GGDEF"/>
</dbReference>
<dbReference type="Pfam" id="PF17853">
    <property type="entry name" value="GGDEF_2"/>
    <property type="match status" value="1"/>
</dbReference>
<keyword evidence="4" id="KW-0238">DNA-binding</keyword>
<proteinExistence type="inferred from homology"/>
<feature type="domain" description="PucR C-terminal helix-turn-helix" evidence="2">
    <location>
        <begin position="336"/>
        <end position="393"/>
    </location>
</feature>
<keyword evidence="5" id="KW-1185">Reference proteome</keyword>
<dbReference type="Pfam" id="PF13556">
    <property type="entry name" value="HTH_30"/>
    <property type="match status" value="1"/>
</dbReference>
<evidence type="ECO:0000259" key="2">
    <source>
        <dbReference type="Pfam" id="PF13556"/>
    </source>
</evidence>
<evidence type="ECO:0000259" key="3">
    <source>
        <dbReference type="Pfam" id="PF17853"/>
    </source>
</evidence>
<dbReference type="STRING" id="95161.SAMN05660874_04260"/>
<feature type="domain" description="CdaR GGDEF-like" evidence="3">
    <location>
        <begin position="175"/>
        <end position="288"/>
    </location>
</feature>
<dbReference type="RefSeq" id="WP_175548201.1">
    <property type="nucleotide sequence ID" value="NZ_FOZX01000008.1"/>
</dbReference>
<evidence type="ECO:0000313" key="5">
    <source>
        <dbReference type="Proteomes" id="UP000198852"/>
    </source>
</evidence>
<dbReference type="PANTHER" id="PTHR33744">
    <property type="entry name" value="CARBOHYDRATE DIACID REGULATOR"/>
    <property type="match status" value="1"/>
</dbReference>
<sequence>MSTEDAGERDTGTQDHVCAATLRRLERASGGLAGASITAMEQRLPWFQRLPADQRASVQLVTQTGVSNFVAWMQDSSQSIRLTAEAFRNAPRDLSRWVSLRQTLELVRVAIDVFEQQLPELAEKEHERFVLLEAILRYTREIAFAAATSYAAAAESRGAWDARLEALVVDGIVRGDAEESLLSRAAALGWDPASEATVLVGNAPSDDPPTVVYQVRSKAARIGCPVLLGVQGSRLVVVFGGTGDDRHNDEIALGLTEAFGEGPVVAGPSMPSLADAHRSAADAMSALRSVVAWPTAPRPVPSADLLPERALAGDPEAERQLVERIVLPLVDAGGALMETVDTYLEVGGVLENCARQLYVHPNTVRYRLRRVAELTGRTPSNARDAHVLRVGLAVGRLAKARGLW</sequence>
<name>A0A1I6TV39_9PSEU</name>
<evidence type="ECO:0000313" key="4">
    <source>
        <dbReference type="EMBL" id="SFS92857.1"/>
    </source>
</evidence>
<dbReference type="EMBL" id="FOZX01000008">
    <property type="protein sequence ID" value="SFS92857.1"/>
    <property type="molecule type" value="Genomic_DNA"/>
</dbReference>
<gene>
    <name evidence="4" type="ORF">SAMN05660874_04260</name>
</gene>
<organism evidence="4 5">
    <name type="scientific">Saccharopolyspora flava</name>
    <dbReference type="NCBI Taxonomy" id="95161"/>
    <lineage>
        <taxon>Bacteria</taxon>
        <taxon>Bacillati</taxon>
        <taxon>Actinomycetota</taxon>
        <taxon>Actinomycetes</taxon>
        <taxon>Pseudonocardiales</taxon>
        <taxon>Pseudonocardiaceae</taxon>
        <taxon>Saccharopolyspora</taxon>
    </lineage>
</organism>
<dbReference type="InterPro" id="IPR042070">
    <property type="entry name" value="PucR_C-HTH_sf"/>
</dbReference>
<evidence type="ECO:0000256" key="1">
    <source>
        <dbReference type="ARBA" id="ARBA00006754"/>
    </source>
</evidence>
<protein>
    <submittedName>
        <fullName evidence="4">DNA-binding transcriptional regulator, PucR family</fullName>
    </submittedName>
</protein>
<accession>A0A1I6TV39</accession>
<dbReference type="PANTHER" id="PTHR33744:SF7">
    <property type="entry name" value="PUCR FAMILY TRANSCRIPTIONAL REGULATOR"/>
    <property type="match status" value="1"/>
</dbReference>
<dbReference type="InterPro" id="IPR025736">
    <property type="entry name" value="PucR_C-HTH_dom"/>
</dbReference>
<dbReference type="GO" id="GO:0003677">
    <property type="term" value="F:DNA binding"/>
    <property type="evidence" value="ECO:0007669"/>
    <property type="project" value="UniProtKB-KW"/>
</dbReference>
<dbReference type="Gene3D" id="1.10.10.2840">
    <property type="entry name" value="PucR C-terminal helix-turn-helix domain"/>
    <property type="match status" value="1"/>
</dbReference>
<dbReference type="Proteomes" id="UP000198852">
    <property type="component" value="Unassembled WGS sequence"/>
</dbReference>
<reference evidence="5" key="1">
    <citation type="submission" date="2016-10" db="EMBL/GenBank/DDBJ databases">
        <authorList>
            <person name="Varghese N."/>
            <person name="Submissions S."/>
        </authorList>
    </citation>
    <scope>NUCLEOTIDE SEQUENCE [LARGE SCALE GENOMIC DNA]</scope>
    <source>
        <strain evidence="5">DSM 44771</strain>
    </source>
</reference>